<feature type="transmembrane region" description="Helical" evidence="3">
    <location>
        <begin position="393"/>
        <end position="416"/>
    </location>
</feature>
<feature type="transmembrane region" description="Helical" evidence="3">
    <location>
        <begin position="428"/>
        <end position="451"/>
    </location>
</feature>
<evidence type="ECO:0000313" key="6">
    <source>
        <dbReference type="Proteomes" id="UP000790833"/>
    </source>
</evidence>
<dbReference type="RefSeq" id="XP_043051358.1">
    <property type="nucleotide sequence ID" value="XM_043192970.1"/>
</dbReference>
<gene>
    <name evidence="5" type="ORF">KQ657_002198</name>
</gene>
<feature type="transmembrane region" description="Helical" evidence="3">
    <location>
        <begin position="161"/>
        <end position="178"/>
    </location>
</feature>
<feature type="transmembrane region" description="Helical" evidence="3">
    <location>
        <begin position="250"/>
        <end position="270"/>
    </location>
</feature>
<feature type="domain" description="Major facilitator superfamily (MFS) profile" evidence="4">
    <location>
        <begin position="90"/>
        <end position="484"/>
    </location>
</feature>
<proteinExistence type="inferred from homology"/>
<organism evidence="5 6">
    <name type="scientific">Scheffersomyces spartinae</name>
    <dbReference type="NCBI Taxonomy" id="45513"/>
    <lineage>
        <taxon>Eukaryota</taxon>
        <taxon>Fungi</taxon>
        <taxon>Dikarya</taxon>
        <taxon>Ascomycota</taxon>
        <taxon>Saccharomycotina</taxon>
        <taxon>Pichiomycetes</taxon>
        <taxon>Debaryomycetaceae</taxon>
        <taxon>Scheffersomyces</taxon>
    </lineage>
</organism>
<feature type="transmembrane region" description="Helical" evidence="3">
    <location>
        <begin position="91"/>
        <end position="112"/>
    </location>
</feature>
<keyword evidence="3" id="KW-0812">Transmembrane</keyword>
<dbReference type="GO" id="GO:0022857">
    <property type="term" value="F:transmembrane transporter activity"/>
    <property type="evidence" value="ECO:0007669"/>
    <property type="project" value="InterPro"/>
</dbReference>
<accession>A0A9P8AKG1</accession>
<evidence type="ECO:0000256" key="1">
    <source>
        <dbReference type="ARBA" id="ARBA00004141"/>
    </source>
</evidence>
<feature type="transmembrane region" description="Helical" evidence="3">
    <location>
        <begin position="463"/>
        <end position="482"/>
    </location>
</feature>
<feature type="transmembrane region" description="Helical" evidence="3">
    <location>
        <begin position="338"/>
        <end position="356"/>
    </location>
</feature>
<dbReference type="GO" id="GO:0016020">
    <property type="term" value="C:membrane"/>
    <property type="evidence" value="ECO:0007669"/>
    <property type="project" value="UniProtKB-SubCell"/>
</dbReference>
<dbReference type="Proteomes" id="UP000790833">
    <property type="component" value="Unassembled WGS sequence"/>
</dbReference>
<dbReference type="PANTHER" id="PTHR11360:SF177">
    <property type="entry name" value="RIBOFLAVIN TRANSPORTER MCH5"/>
    <property type="match status" value="1"/>
</dbReference>
<dbReference type="InterPro" id="IPR036259">
    <property type="entry name" value="MFS_trans_sf"/>
</dbReference>
<dbReference type="InterPro" id="IPR020846">
    <property type="entry name" value="MFS_dom"/>
</dbReference>
<evidence type="ECO:0000259" key="4">
    <source>
        <dbReference type="PROSITE" id="PS50850"/>
    </source>
</evidence>
<feature type="transmembrane region" description="Helical" evidence="3">
    <location>
        <begin position="132"/>
        <end position="154"/>
    </location>
</feature>
<feature type="transmembrane region" description="Helical" evidence="3">
    <location>
        <begin position="218"/>
        <end position="238"/>
    </location>
</feature>
<dbReference type="PROSITE" id="PS50850">
    <property type="entry name" value="MFS"/>
    <property type="match status" value="1"/>
</dbReference>
<dbReference type="GO" id="GO:0032218">
    <property type="term" value="P:riboflavin transport"/>
    <property type="evidence" value="ECO:0007669"/>
    <property type="project" value="TreeGrafter"/>
</dbReference>
<keyword evidence="6" id="KW-1185">Reference proteome</keyword>
<evidence type="ECO:0000256" key="3">
    <source>
        <dbReference type="SAM" id="Phobius"/>
    </source>
</evidence>
<dbReference type="InterPro" id="IPR050327">
    <property type="entry name" value="Proton-linked_MCT"/>
</dbReference>
<reference evidence="5" key="1">
    <citation type="submission" date="2021-03" db="EMBL/GenBank/DDBJ databases">
        <authorList>
            <person name="Palmer J.M."/>
        </authorList>
    </citation>
    <scope>NUCLEOTIDE SEQUENCE</scope>
    <source>
        <strain evidence="5">ARV_011</strain>
    </source>
</reference>
<dbReference type="InterPro" id="IPR011701">
    <property type="entry name" value="MFS"/>
</dbReference>
<comment type="subcellular location">
    <subcellularLocation>
        <location evidence="1">Membrane</location>
        <topology evidence="1">Multi-pass membrane protein</topology>
    </subcellularLocation>
</comment>
<dbReference type="GeneID" id="66115572"/>
<feature type="transmembrane region" description="Helical" evidence="3">
    <location>
        <begin position="303"/>
        <end position="326"/>
    </location>
</feature>
<name>A0A9P8AKG1_9ASCO</name>
<dbReference type="OrthoDB" id="6509908at2759"/>
<evidence type="ECO:0000256" key="2">
    <source>
        <dbReference type="ARBA" id="ARBA00006727"/>
    </source>
</evidence>
<comment type="similarity">
    <text evidence="2">Belongs to the major facilitator superfamily. Monocarboxylate porter (TC 2.A.1.13) family.</text>
</comment>
<dbReference type="PANTHER" id="PTHR11360">
    <property type="entry name" value="MONOCARBOXYLATE TRANSPORTER"/>
    <property type="match status" value="1"/>
</dbReference>
<dbReference type="Gene3D" id="1.20.1250.20">
    <property type="entry name" value="MFS general substrate transporter like domains"/>
    <property type="match status" value="2"/>
</dbReference>
<sequence length="492" mass="53829">MSQTTTERISLQSLSTSNASSHDVLSMTSTNVYHHHGILNLPSQDLHNSQDGASRLTYRGAEPDRRSVKSIENIMYQNEITTDFPDGGIRAWLVVLGCFIGLIAVFGIPNAMGAIEAYVSTNQLLEILHSSVSWIFSINLAMQCFGGVFFGELFDRYGTTWPLLIATCIMTTGLLLTAELTQLYQFVLLFGVLTGLGNSVAQSPLIGSVSHWFLKKRGTALSIATVGGLVGGTIFTVMLQNLYTSVGFKWAMRILLFVCLGCMILGTLLVKERKPEPVVKTKFELIPFLKGALDFTIVKDIRFVTLTLAACLAEIIAMTILTYLASYAIGMSIPSSKAYLILTIVNLCGIPSRFFSGILADKYGRFNMMIASGTLSTIAIFALWLPLKQSFSILTAFAVVFGISSSAVISLIPVCAGQICSADRFGKVYGTLYFFLAFMILLGTYVSSVVIGDATPKDFKNFIFFEGAVGFASVVMWVYARYTVVGFRWCKF</sequence>
<dbReference type="SUPFAM" id="SSF103473">
    <property type="entry name" value="MFS general substrate transporter"/>
    <property type="match status" value="1"/>
</dbReference>
<feature type="transmembrane region" description="Helical" evidence="3">
    <location>
        <begin position="368"/>
        <end position="387"/>
    </location>
</feature>
<keyword evidence="3" id="KW-1133">Transmembrane helix</keyword>
<dbReference type="Pfam" id="PF07690">
    <property type="entry name" value="MFS_1"/>
    <property type="match status" value="1"/>
</dbReference>
<evidence type="ECO:0000313" key="5">
    <source>
        <dbReference type="EMBL" id="KAG7195813.1"/>
    </source>
</evidence>
<protein>
    <recommendedName>
        <fullName evidence="4">Major facilitator superfamily (MFS) profile domain-containing protein</fullName>
    </recommendedName>
</protein>
<keyword evidence="3" id="KW-0472">Membrane</keyword>
<dbReference type="AlphaFoldDB" id="A0A9P8AKG1"/>
<dbReference type="EMBL" id="JAHMUF010000002">
    <property type="protein sequence ID" value="KAG7195813.1"/>
    <property type="molecule type" value="Genomic_DNA"/>
</dbReference>
<comment type="caution">
    <text evidence="5">The sequence shown here is derived from an EMBL/GenBank/DDBJ whole genome shotgun (WGS) entry which is preliminary data.</text>
</comment>
<feature type="transmembrane region" description="Helical" evidence="3">
    <location>
        <begin position="184"/>
        <end position="206"/>
    </location>
</feature>